<organism evidence="1 2">
    <name type="scientific">Halteria grandinella</name>
    <dbReference type="NCBI Taxonomy" id="5974"/>
    <lineage>
        <taxon>Eukaryota</taxon>
        <taxon>Sar</taxon>
        <taxon>Alveolata</taxon>
        <taxon>Ciliophora</taxon>
        <taxon>Intramacronucleata</taxon>
        <taxon>Spirotrichea</taxon>
        <taxon>Stichotrichia</taxon>
        <taxon>Sporadotrichida</taxon>
        <taxon>Halteriidae</taxon>
        <taxon>Halteria</taxon>
    </lineage>
</organism>
<comment type="caution">
    <text evidence="1">The sequence shown here is derived from an EMBL/GenBank/DDBJ whole genome shotgun (WGS) entry which is preliminary data.</text>
</comment>
<evidence type="ECO:0000313" key="1">
    <source>
        <dbReference type="EMBL" id="TNV82421.1"/>
    </source>
</evidence>
<gene>
    <name evidence="1" type="ORF">FGO68_gene8323</name>
</gene>
<protein>
    <submittedName>
        <fullName evidence="1">Uncharacterized protein</fullName>
    </submittedName>
</protein>
<dbReference type="AlphaFoldDB" id="A0A8J8NYH3"/>
<sequence length="178" mass="21294">MLAVDYERFFEVLHKQLNSLKLLRAYSTLYKLQLNPLYFYREYPHQHLRKFPSITDYQFKYLCRPEQTLQGIVQILVYRQSKILERVWLRRHVLPVVVVLWGCHGLRGWGAGVKGELEWLLWKKGYNIGDARDIKDLQLSHTNQLNSPLQHPTLLQLMLFYDQLVYLEPPQSTVLHFL</sequence>
<name>A0A8J8NYH3_HALGN</name>
<reference evidence="1" key="1">
    <citation type="submission" date="2019-06" db="EMBL/GenBank/DDBJ databases">
        <authorList>
            <person name="Zheng W."/>
        </authorList>
    </citation>
    <scope>NUCLEOTIDE SEQUENCE</scope>
    <source>
        <strain evidence="1">QDHG01</strain>
    </source>
</reference>
<dbReference type="EMBL" id="RRYP01004979">
    <property type="protein sequence ID" value="TNV82421.1"/>
    <property type="molecule type" value="Genomic_DNA"/>
</dbReference>
<proteinExistence type="predicted"/>
<evidence type="ECO:0000313" key="2">
    <source>
        <dbReference type="Proteomes" id="UP000785679"/>
    </source>
</evidence>
<accession>A0A8J8NYH3</accession>
<dbReference type="Proteomes" id="UP000785679">
    <property type="component" value="Unassembled WGS sequence"/>
</dbReference>
<keyword evidence="2" id="KW-1185">Reference proteome</keyword>